<keyword evidence="5" id="KW-0809">Transit peptide</keyword>
<dbReference type="GO" id="GO:0003735">
    <property type="term" value="F:structural constituent of ribosome"/>
    <property type="evidence" value="ECO:0007669"/>
    <property type="project" value="TreeGrafter"/>
</dbReference>
<evidence type="ECO:0000256" key="5">
    <source>
        <dbReference type="ARBA" id="ARBA00022946"/>
    </source>
</evidence>
<dbReference type="GO" id="GO:0006412">
    <property type="term" value="P:translation"/>
    <property type="evidence" value="ECO:0007669"/>
    <property type="project" value="InterPro"/>
</dbReference>
<dbReference type="SUPFAM" id="SSF53335">
    <property type="entry name" value="S-adenosyl-L-methionine-dependent methyltransferases"/>
    <property type="match status" value="1"/>
</dbReference>
<feature type="compositionally biased region" description="Polar residues" evidence="14">
    <location>
        <begin position="427"/>
        <end position="442"/>
    </location>
</feature>
<organism evidence="15 16">
    <name type="scientific">Alligator sinensis</name>
    <name type="common">Chinese alligator</name>
    <dbReference type="NCBI Taxonomy" id="38654"/>
    <lineage>
        <taxon>Eukaryota</taxon>
        <taxon>Metazoa</taxon>
        <taxon>Chordata</taxon>
        <taxon>Craniata</taxon>
        <taxon>Vertebrata</taxon>
        <taxon>Euteleostomi</taxon>
        <taxon>Archelosauria</taxon>
        <taxon>Archosauria</taxon>
        <taxon>Crocodylia</taxon>
        <taxon>Alligatoridae</taxon>
        <taxon>Alligatorinae</taxon>
        <taxon>Alligator</taxon>
    </lineage>
</organism>
<evidence type="ECO:0000256" key="8">
    <source>
        <dbReference type="ARBA" id="ARBA00023128"/>
    </source>
</evidence>
<dbReference type="STRING" id="38654.A0A3Q0FUC4"/>
<keyword evidence="8" id="KW-0496">Mitochondrion</keyword>
<dbReference type="GO" id="GO:0051539">
    <property type="term" value="F:4 iron, 4 sulfur cluster binding"/>
    <property type="evidence" value="ECO:0007669"/>
    <property type="project" value="UniProtKB-KW"/>
</dbReference>
<evidence type="ECO:0000256" key="12">
    <source>
        <dbReference type="ARBA" id="ARBA00069745"/>
    </source>
</evidence>
<dbReference type="FunFam" id="3.40.50.150:FF:000196">
    <property type="entry name" value="methyltransferase-like protein 17, mitochondrial"/>
    <property type="match status" value="1"/>
</dbReference>
<keyword evidence="4" id="KW-0479">Metal-binding</keyword>
<evidence type="ECO:0000313" key="15">
    <source>
        <dbReference type="Proteomes" id="UP000189705"/>
    </source>
</evidence>
<dbReference type="InterPro" id="IPR052571">
    <property type="entry name" value="Mt_RNA_Methyltransferase"/>
</dbReference>
<comment type="function">
    <text evidence="9">Mitochondrial ribosome (mitoribosome) assembly factor. Binds at the interface of the head and body domains of the mitochondrial small ribosomal subunit (mt-SSU), occluding the mRNA channel and preventing compaction of the head domain towards the body. Probable inactive methyltransferase: retains the characteristic folding and ability to bind S-adenosyl-L-methionine, but it probably lost its methyltransferase activity.</text>
</comment>
<reference evidence="16" key="1">
    <citation type="submission" date="2025-08" db="UniProtKB">
        <authorList>
            <consortium name="RefSeq"/>
        </authorList>
    </citation>
    <scope>IDENTIFICATION</scope>
</reference>
<evidence type="ECO:0000256" key="6">
    <source>
        <dbReference type="ARBA" id="ARBA00023004"/>
    </source>
</evidence>
<keyword evidence="3" id="KW-0949">S-adenosyl-L-methionine</keyword>
<dbReference type="Gene3D" id="3.40.50.150">
    <property type="entry name" value="Vaccinia Virus protein VP39"/>
    <property type="match status" value="1"/>
</dbReference>
<keyword evidence="6" id="KW-0408">Iron</keyword>
<accession>A0A3Q0FUC4</accession>
<proteinExistence type="inferred from homology"/>
<sequence>MAAATRAMRGCPGLAHRRHPGVLHLKAVRLPPALAAAAHRLLLQWGSSVQDIQSKAEALTNYLWSRKRPLETGDLRRKAQQLEQQLREKMVQTSSSALPNVADEQKLQDKILAMLRKTTYRWEALRYTDELSLVYMAARLAGEFATMSRVFHEIQKRVPGFAPRTLLDFGSGTGSVSWAAHSIWGKSLNEYVCVDSSASMLSLAEQLLQGDSDSQTPHFSTVYFRQFLPVSPKVKFNLVVSAFSLNELPSLAERTETIQTLWRKTDDFLVLVENGTKEGHQMLMEAREVVLKGGDKLAHDPREAQVFAPCPHHLPCPRLSSQKPLPCNFIQAYHPLPFSKNPEVKEKRFSFLILRRESGETEEPWPRIIQPVLPLSRHVHCHLCCADGTVQHAVITAHRHGRDLYRCARHSHWGDRLPVVNVPEEISPSSGDNGSAQTEDQS</sequence>
<evidence type="ECO:0000256" key="7">
    <source>
        <dbReference type="ARBA" id="ARBA00023014"/>
    </source>
</evidence>
<dbReference type="InParanoid" id="A0A3Q0FUC4"/>
<comment type="subcellular location">
    <subcellularLocation>
        <location evidence="1">Mitochondrion matrix</location>
    </subcellularLocation>
</comment>
<dbReference type="InterPro" id="IPR015324">
    <property type="entry name" value="Ribosomal_Rsm22-like"/>
</dbReference>
<evidence type="ECO:0000256" key="9">
    <source>
        <dbReference type="ARBA" id="ARBA00045681"/>
    </source>
</evidence>
<dbReference type="InterPro" id="IPR029063">
    <property type="entry name" value="SAM-dependent_MTases_sf"/>
</dbReference>
<keyword evidence="15" id="KW-1185">Reference proteome</keyword>
<keyword evidence="2" id="KW-0004">4Fe-4S</keyword>
<dbReference type="AlphaFoldDB" id="A0A3Q0FUC4"/>
<evidence type="ECO:0000256" key="13">
    <source>
        <dbReference type="ARBA" id="ARBA00081511"/>
    </source>
</evidence>
<feature type="region of interest" description="Disordered" evidence="14">
    <location>
        <begin position="419"/>
        <end position="442"/>
    </location>
</feature>
<gene>
    <name evidence="16" type="primary">METTL17</name>
</gene>
<evidence type="ECO:0000256" key="4">
    <source>
        <dbReference type="ARBA" id="ARBA00022723"/>
    </source>
</evidence>
<dbReference type="GeneID" id="102381790"/>
<keyword evidence="7" id="KW-0411">Iron-sulfur</keyword>
<dbReference type="CTD" id="64745"/>
<dbReference type="PANTHER" id="PTHR13184">
    <property type="entry name" value="37S RIBOSOMAL PROTEIN S22"/>
    <property type="match status" value="1"/>
</dbReference>
<evidence type="ECO:0000256" key="11">
    <source>
        <dbReference type="ARBA" id="ARBA00062800"/>
    </source>
</evidence>
<comment type="subunit">
    <text evidence="11">Associates with the mitochondrial ribosome (mitoribosome).</text>
</comment>
<evidence type="ECO:0000313" key="16">
    <source>
        <dbReference type="RefSeq" id="XP_025051226.1"/>
    </source>
</evidence>
<dbReference type="KEGG" id="asn:102381790"/>
<evidence type="ECO:0000256" key="1">
    <source>
        <dbReference type="ARBA" id="ARBA00004305"/>
    </source>
</evidence>
<evidence type="ECO:0000256" key="3">
    <source>
        <dbReference type="ARBA" id="ARBA00022691"/>
    </source>
</evidence>
<evidence type="ECO:0000256" key="14">
    <source>
        <dbReference type="SAM" id="MobiDB-lite"/>
    </source>
</evidence>
<dbReference type="GO" id="GO:0008168">
    <property type="term" value="F:methyltransferase activity"/>
    <property type="evidence" value="ECO:0007669"/>
    <property type="project" value="InterPro"/>
</dbReference>
<dbReference type="Proteomes" id="UP000189705">
    <property type="component" value="Unplaced"/>
</dbReference>
<dbReference type="RefSeq" id="XP_025051226.1">
    <property type="nucleotide sequence ID" value="XM_025195441.1"/>
</dbReference>
<dbReference type="GO" id="GO:0042274">
    <property type="term" value="P:ribosomal small subunit biogenesis"/>
    <property type="evidence" value="ECO:0007669"/>
    <property type="project" value="UniProtKB-ARBA"/>
</dbReference>
<dbReference type="PANTHER" id="PTHR13184:SF5">
    <property type="entry name" value="METHYLTRANSFERASE-LIKE PROTEIN 17, MITOCHONDRIAL"/>
    <property type="match status" value="1"/>
</dbReference>
<protein>
    <recommendedName>
        <fullName evidence="12">Ribosome assembly protein METTL17, mitochondrial</fullName>
    </recommendedName>
    <alternativeName>
        <fullName evidence="13">Methyltransferase-like protein 17</fullName>
    </alternativeName>
</protein>
<comment type="similarity">
    <text evidence="10">Belongs to the methyltransferase superfamily. Rsm22 family.</text>
</comment>
<name>A0A3Q0FUC4_ALLSI</name>
<dbReference type="GO" id="GO:0046872">
    <property type="term" value="F:metal ion binding"/>
    <property type="evidence" value="ECO:0007669"/>
    <property type="project" value="UniProtKB-KW"/>
</dbReference>
<evidence type="ECO:0000256" key="10">
    <source>
        <dbReference type="ARBA" id="ARBA00060800"/>
    </source>
</evidence>
<evidence type="ECO:0000256" key="2">
    <source>
        <dbReference type="ARBA" id="ARBA00022485"/>
    </source>
</evidence>
<dbReference type="Pfam" id="PF09243">
    <property type="entry name" value="Rsm22"/>
    <property type="match status" value="1"/>
</dbReference>
<dbReference type="GO" id="GO:0005763">
    <property type="term" value="C:mitochondrial small ribosomal subunit"/>
    <property type="evidence" value="ECO:0007669"/>
    <property type="project" value="TreeGrafter"/>
</dbReference>